<evidence type="ECO:0000313" key="3">
    <source>
        <dbReference type="EMBL" id="KAK5701618.1"/>
    </source>
</evidence>
<dbReference type="GO" id="GO:0008081">
    <property type="term" value="F:phosphoric diester hydrolase activity"/>
    <property type="evidence" value="ECO:0007669"/>
    <property type="project" value="InterPro"/>
</dbReference>
<feature type="signal peptide" evidence="2">
    <location>
        <begin position="1"/>
        <end position="18"/>
    </location>
</feature>
<feature type="region of interest" description="Disordered" evidence="1">
    <location>
        <begin position="69"/>
        <end position="94"/>
    </location>
</feature>
<organism evidence="3 4">
    <name type="scientific">Elasticomyces elasticus</name>
    <dbReference type="NCBI Taxonomy" id="574655"/>
    <lineage>
        <taxon>Eukaryota</taxon>
        <taxon>Fungi</taxon>
        <taxon>Dikarya</taxon>
        <taxon>Ascomycota</taxon>
        <taxon>Pezizomycotina</taxon>
        <taxon>Dothideomycetes</taxon>
        <taxon>Dothideomycetidae</taxon>
        <taxon>Mycosphaerellales</taxon>
        <taxon>Teratosphaeriaceae</taxon>
        <taxon>Elasticomyces</taxon>
    </lineage>
</organism>
<dbReference type="GO" id="GO:0006629">
    <property type="term" value="P:lipid metabolic process"/>
    <property type="evidence" value="ECO:0007669"/>
    <property type="project" value="InterPro"/>
</dbReference>
<accession>A0AAN8A2A1</accession>
<proteinExistence type="predicted"/>
<dbReference type="Pfam" id="PF26146">
    <property type="entry name" value="PI-PLC_X"/>
    <property type="match status" value="1"/>
</dbReference>
<name>A0AAN8A2A1_9PEZI</name>
<dbReference type="Gene3D" id="3.20.20.190">
    <property type="entry name" value="Phosphatidylinositol (PI) phosphodiesterase"/>
    <property type="match status" value="1"/>
</dbReference>
<sequence>MLPTSLWLLCLSVLGARAQSTGVTYTGTFSTLSAVPTSDFTGSQYIYITPTGQSTVSTASSLIEVSGTSSATGSASNSEANNATASSTSTSYSQITRSQTTQSVLNIAGTASSTSSNGTATASSTLSAALPVNTLPCNGYPDFCNRRYSNITEVCAHNSAFVVKNNAASNQALPIMDQLDDGIRMLQGETHLVNNTVYNCHSSCSLLNAGTWQSMLETLVSWLQRNPYDVVTILIVNSDYVDVGNYTAPIVNSGLMEYVYEPAFVPQRRDQWPTLGEMILSGKRVVVFMDYQADQATVPYILDEFTHIWETPFSPTNQSFPCTQERPPNLDPKVASNDYMYLANHNLNTAIDIGSLTGGSSDEPLLIPNYAELNVSNGGLNTYGQLEAMRLNCTSDWPRAPTFLLVDYYDEGIPSAGSVFEVAARANGVTYNKRCCGLGPQSAAPALRSSYAALAVAMVFAGMVAW</sequence>
<dbReference type="PANTHER" id="PTHR13593">
    <property type="match status" value="1"/>
</dbReference>
<dbReference type="InterPro" id="IPR017946">
    <property type="entry name" value="PLC-like_Pdiesterase_TIM-brl"/>
</dbReference>
<dbReference type="SUPFAM" id="SSF51695">
    <property type="entry name" value="PLC-like phosphodiesterases"/>
    <property type="match status" value="1"/>
</dbReference>
<dbReference type="PANTHER" id="PTHR13593:SF140">
    <property type="entry name" value="PLC-LIKE PHOSPHODIESTERASE"/>
    <property type="match status" value="1"/>
</dbReference>
<comment type="caution">
    <text evidence="3">The sequence shown here is derived from an EMBL/GenBank/DDBJ whole genome shotgun (WGS) entry which is preliminary data.</text>
</comment>
<gene>
    <name evidence="3" type="ORF">LTR97_004434</name>
</gene>
<reference evidence="3" key="1">
    <citation type="submission" date="2023-08" db="EMBL/GenBank/DDBJ databases">
        <title>Black Yeasts Isolated from many extreme environments.</title>
        <authorList>
            <person name="Coleine C."/>
            <person name="Stajich J.E."/>
            <person name="Selbmann L."/>
        </authorList>
    </citation>
    <scope>NUCLEOTIDE SEQUENCE</scope>
    <source>
        <strain evidence="3">CCFEE 5810</strain>
    </source>
</reference>
<protein>
    <recommendedName>
        <fullName evidence="5">PLC-like phosphodiesterase</fullName>
    </recommendedName>
</protein>
<feature type="chain" id="PRO_5043029812" description="PLC-like phosphodiesterase" evidence="2">
    <location>
        <begin position="19"/>
        <end position="466"/>
    </location>
</feature>
<dbReference type="EMBL" id="JAVRQU010000006">
    <property type="protein sequence ID" value="KAK5701618.1"/>
    <property type="molecule type" value="Genomic_DNA"/>
</dbReference>
<evidence type="ECO:0000256" key="1">
    <source>
        <dbReference type="SAM" id="MobiDB-lite"/>
    </source>
</evidence>
<evidence type="ECO:0008006" key="5">
    <source>
        <dbReference type="Google" id="ProtNLM"/>
    </source>
</evidence>
<keyword evidence="2" id="KW-0732">Signal</keyword>
<evidence type="ECO:0000256" key="2">
    <source>
        <dbReference type="SAM" id="SignalP"/>
    </source>
</evidence>
<dbReference type="InterPro" id="IPR051057">
    <property type="entry name" value="PI-PLC_domain"/>
</dbReference>
<evidence type="ECO:0000313" key="4">
    <source>
        <dbReference type="Proteomes" id="UP001310594"/>
    </source>
</evidence>
<dbReference type="Proteomes" id="UP001310594">
    <property type="component" value="Unassembled WGS sequence"/>
</dbReference>
<dbReference type="AlphaFoldDB" id="A0AAN8A2A1"/>